<dbReference type="PROSITE" id="PS51677">
    <property type="entry name" value="NODB"/>
    <property type="match status" value="1"/>
</dbReference>
<name>A0A0P9EIF9_9BACL</name>
<dbReference type="Proteomes" id="UP000050482">
    <property type="component" value="Unassembled WGS sequence"/>
</dbReference>
<comment type="caution">
    <text evidence="2">The sequence shown here is derived from an EMBL/GenBank/DDBJ whole genome shotgun (WGS) entry which is preliminary data.</text>
</comment>
<dbReference type="GO" id="GO:0005975">
    <property type="term" value="P:carbohydrate metabolic process"/>
    <property type="evidence" value="ECO:0007669"/>
    <property type="project" value="InterPro"/>
</dbReference>
<dbReference type="SUPFAM" id="SSF88713">
    <property type="entry name" value="Glycoside hydrolase/deacetylase"/>
    <property type="match status" value="1"/>
</dbReference>
<dbReference type="PATRIC" id="fig|471514.4.peg.3913"/>
<evidence type="ECO:0000313" key="2">
    <source>
        <dbReference type="EMBL" id="KPV42564.1"/>
    </source>
</evidence>
<reference evidence="2 3" key="1">
    <citation type="submission" date="2015-09" db="EMBL/GenBank/DDBJ databases">
        <title>Draft genome sequence of Alicyclobacillus ferrooxydans DSM 22381.</title>
        <authorList>
            <person name="Hemp J."/>
        </authorList>
    </citation>
    <scope>NUCLEOTIDE SEQUENCE [LARGE SCALE GENOMIC DNA]</scope>
    <source>
        <strain evidence="2 3">TC-34</strain>
    </source>
</reference>
<keyword evidence="3" id="KW-1185">Reference proteome</keyword>
<dbReference type="InterPro" id="IPR002509">
    <property type="entry name" value="NODB_dom"/>
</dbReference>
<evidence type="ECO:0000259" key="1">
    <source>
        <dbReference type="PROSITE" id="PS51677"/>
    </source>
</evidence>
<dbReference type="GO" id="GO:0016810">
    <property type="term" value="F:hydrolase activity, acting on carbon-nitrogen (but not peptide) bonds"/>
    <property type="evidence" value="ECO:0007669"/>
    <property type="project" value="InterPro"/>
</dbReference>
<organism evidence="2 3">
    <name type="scientific">Alicyclobacillus ferrooxydans</name>
    <dbReference type="NCBI Taxonomy" id="471514"/>
    <lineage>
        <taxon>Bacteria</taxon>
        <taxon>Bacillati</taxon>
        <taxon>Bacillota</taxon>
        <taxon>Bacilli</taxon>
        <taxon>Bacillales</taxon>
        <taxon>Alicyclobacillaceae</taxon>
        <taxon>Alicyclobacillus</taxon>
    </lineage>
</organism>
<dbReference type="InterPro" id="IPR050248">
    <property type="entry name" value="Polysacc_deacetylase_ArnD"/>
</dbReference>
<proteinExistence type="predicted"/>
<dbReference type="PANTHER" id="PTHR10587">
    <property type="entry name" value="GLYCOSYL TRANSFERASE-RELATED"/>
    <property type="match status" value="1"/>
</dbReference>
<dbReference type="CDD" id="cd10917">
    <property type="entry name" value="CE4_NodB_like_6s_7s"/>
    <property type="match status" value="1"/>
</dbReference>
<accession>A0A0P9EIF9</accession>
<dbReference type="InterPro" id="IPR011330">
    <property type="entry name" value="Glyco_hydro/deAcase_b/a-brl"/>
</dbReference>
<dbReference type="Gene3D" id="3.20.20.370">
    <property type="entry name" value="Glycoside hydrolase/deacetylase"/>
    <property type="match status" value="1"/>
</dbReference>
<evidence type="ECO:0000313" key="3">
    <source>
        <dbReference type="Proteomes" id="UP000050482"/>
    </source>
</evidence>
<dbReference type="STRING" id="471514.AN477_17100"/>
<protein>
    <submittedName>
        <fullName evidence="2">Polysaccharide deacetylase</fullName>
    </submittedName>
</protein>
<gene>
    <name evidence="2" type="ORF">AN477_17100</name>
</gene>
<sequence>MACCLVPEQQVLASQQKVIYFTFDDGPGAVYTPQILNVLRRERIHATFFVLGYRCKALPDIVRRMQREGHEIGSHGYDHRNLAHASIPVVKSEITLADSAIVKAVGHKPLYYRPPFGAIDRTEIPVIQRMGHRVRFWTVDSADWKATSAASIVQNVERSAGPGSVVLFHDGLNASRFTIRALPVLIRYYKSRGYRFATL</sequence>
<feature type="domain" description="NodB homology" evidence="1">
    <location>
        <begin position="17"/>
        <end position="197"/>
    </location>
</feature>
<dbReference type="AlphaFoldDB" id="A0A0P9EIF9"/>
<dbReference type="EMBL" id="LJCO01000075">
    <property type="protein sequence ID" value="KPV42564.1"/>
    <property type="molecule type" value="Genomic_DNA"/>
</dbReference>
<dbReference type="Pfam" id="PF01522">
    <property type="entry name" value="Polysacc_deac_1"/>
    <property type="match status" value="1"/>
</dbReference>